<accession>A0ABQ5A034</accession>
<sequence>MELENTQNNALAKLSMLKLGEYEMWEIRIKQYFQIQDYALWEVIENRNSWVPIPVTAAETGPSTAMKMTVPSTSEEKICKKNDVKARSLLLMALPNEHQLTFDQYVDAQSMFAVIKARFGGNKATKKTQKALLKQQYENFNASSSESLDSIFYRLQKLVSRLTILGVVTSPEDLNVKFLRSLPAEWDTHVVVWMNKPDFDTMGLDDLYNNFKIVEQKVKKSAGASNDDKNLAFLTTSGASSTNNINTVKPEVSTATTKVNTASTETSTASFSDATVYAFLSTQPQGSQLVHEDLEQLHDDDLEETNLKYDKSKNQGSSSKAVKIEDASEKAMCAIDGARFDWSDMAEDEIQANMALMAFSDSEKTNDKSCSKSCLKNYEALKKQYDDLLVKLDDTGFKAATYKRGLSTLKGQIVKYKEHEVLFSEEIALLKRSVGHKDYQMGLVRAELEQVKLEKEGFEFKIAKFEKSAKDLDQLLASQITNKSKKGFGYNVVPSPYPLILNRPTPLDLSYSDLEEFKQPEVHEYGPRDSSLKPTTGCDKEEEEPKKARENNDAPIIEDWVSDDEDEVAPIPKVEKKTVIPTATEKEFVKPEKPVRRPVRYAKMYRSQRPRGNQRNWNGQKSNQLGCNFVFNNKACFIYGSFDHIQYSCPKQMAPRAVLMKTGLKSVNNTRPVNTVRSVNTGRPFSTARSFNTVRPSYTAHPKSTVHCARPRTYVQNQAQSTVQRPFYKRTTLTNRCFNQRFNTGRPIRSIVNTVRAMGFNDVKPLACWVWRPIKPNGASLSNSQLNDKGFVDSGCSRHMTGNIAHLSDFKDFDGGYVTFGGGAYGGRITGKGTIKTDNLDFNDVYFVKELKFNIFSVSQMCDKKNYVLFTDSECLVLSPNFKLPDENQILLKIPRQDNMYSFDMKNIVPKDSLTCLVTKATSEKLMLWHRRLGHVNFKNINKLVKENFVRDLPLKRFENDQTCVACLKGKQHRASCKTKVFNPITKPLFMLHMDLFGPTFVSSLMHKK</sequence>
<gene>
    <name evidence="5" type="ORF">Tco_0801934</name>
</gene>
<evidence type="ECO:0000259" key="3">
    <source>
        <dbReference type="Pfam" id="PF13976"/>
    </source>
</evidence>
<feature type="compositionally biased region" description="Basic and acidic residues" evidence="2">
    <location>
        <begin position="520"/>
        <end position="531"/>
    </location>
</feature>
<evidence type="ECO:0000313" key="6">
    <source>
        <dbReference type="Proteomes" id="UP001151760"/>
    </source>
</evidence>
<dbReference type="InterPro" id="IPR054722">
    <property type="entry name" value="PolX-like_BBD"/>
</dbReference>
<evidence type="ECO:0000259" key="4">
    <source>
        <dbReference type="Pfam" id="PF22936"/>
    </source>
</evidence>
<dbReference type="PANTHER" id="PTHR42648:SF21">
    <property type="entry name" value="CYSTEINE-RICH RLK (RECEPTOR-LIKE PROTEIN KINASE) 8"/>
    <property type="match status" value="1"/>
</dbReference>
<keyword evidence="1" id="KW-0645">Protease</keyword>
<evidence type="ECO:0000256" key="2">
    <source>
        <dbReference type="SAM" id="MobiDB-lite"/>
    </source>
</evidence>
<keyword evidence="1" id="KW-0378">Hydrolase</keyword>
<dbReference type="Proteomes" id="UP001151760">
    <property type="component" value="Unassembled WGS sequence"/>
</dbReference>
<feature type="region of interest" description="Disordered" evidence="2">
    <location>
        <begin position="520"/>
        <end position="549"/>
    </location>
</feature>
<dbReference type="InterPro" id="IPR039537">
    <property type="entry name" value="Retrotran_Ty1/copia-like"/>
</dbReference>
<dbReference type="PANTHER" id="PTHR42648">
    <property type="entry name" value="TRANSPOSASE, PUTATIVE-RELATED"/>
    <property type="match status" value="1"/>
</dbReference>
<reference evidence="5" key="2">
    <citation type="submission" date="2022-01" db="EMBL/GenBank/DDBJ databases">
        <authorList>
            <person name="Yamashiro T."/>
            <person name="Shiraishi A."/>
            <person name="Satake H."/>
            <person name="Nakayama K."/>
        </authorList>
    </citation>
    <scope>NUCLEOTIDE SEQUENCE</scope>
</reference>
<dbReference type="Pfam" id="PF14223">
    <property type="entry name" value="Retrotran_gag_2"/>
    <property type="match status" value="1"/>
</dbReference>
<organism evidence="5 6">
    <name type="scientific">Tanacetum coccineum</name>
    <dbReference type="NCBI Taxonomy" id="301880"/>
    <lineage>
        <taxon>Eukaryota</taxon>
        <taxon>Viridiplantae</taxon>
        <taxon>Streptophyta</taxon>
        <taxon>Embryophyta</taxon>
        <taxon>Tracheophyta</taxon>
        <taxon>Spermatophyta</taxon>
        <taxon>Magnoliopsida</taxon>
        <taxon>eudicotyledons</taxon>
        <taxon>Gunneridae</taxon>
        <taxon>Pentapetalae</taxon>
        <taxon>asterids</taxon>
        <taxon>campanulids</taxon>
        <taxon>Asterales</taxon>
        <taxon>Asteraceae</taxon>
        <taxon>Asteroideae</taxon>
        <taxon>Anthemideae</taxon>
        <taxon>Anthemidinae</taxon>
        <taxon>Tanacetum</taxon>
    </lineage>
</organism>
<protein>
    <submittedName>
        <fullName evidence="5">Ribonuclease H-like domain-containing protein</fullName>
    </submittedName>
</protein>
<dbReference type="Pfam" id="PF13976">
    <property type="entry name" value="gag_pre-integrs"/>
    <property type="match status" value="1"/>
</dbReference>
<dbReference type="EMBL" id="BQNB010011772">
    <property type="protein sequence ID" value="GJS94966.1"/>
    <property type="molecule type" value="Genomic_DNA"/>
</dbReference>
<reference evidence="5" key="1">
    <citation type="journal article" date="2022" name="Int. J. Mol. Sci.">
        <title>Draft Genome of Tanacetum Coccineum: Genomic Comparison of Closely Related Tanacetum-Family Plants.</title>
        <authorList>
            <person name="Yamashiro T."/>
            <person name="Shiraishi A."/>
            <person name="Nakayama K."/>
            <person name="Satake H."/>
        </authorList>
    </citation>
    <scope>NUCLEOTIDE SEQUENCE</scope>
</reference>
<evidence type="ECO:0000256" key="1">
    <source>
        <dbReference type="ARBA" id="ARBA00022670"/>
    </source>
</evidence>
<dbReference type="InterPro" id="IPR025724">
    <property type="entry name" value="GAG-pre-integrase_dom"/>
</dbReference>
<name>A0ABQ5A034_9ASTR</name>
<comment type="caution">
    <text evidence="5">The sequence shown here is derived from an EMBL/GenBank/DDBJ whole genome shotgun (WGS) entry which is preliminary data.</text>
</comment>
<feature type="domain" description="Retrovirus-related Pol polyprotein from transposon TNT 1-94-like beta-barrel" evidence="4">
    <location>
        <begin position="791"/>
        <end position="865"/>
    </location>
</feature>
<keyword evidence="6" id="KW-1185">Reference proteome</keyword>
<dbReference type="Pfam" id="PF22936">
    <property type="entry name" value="Pol_BBD"/>
    <property type="match status" value="1"/>
</dbReference>
<feature type="domain" description="GAG-pre-integrase" evidence="3">
    <location>
        <begin position="899"/>
        <end position="972"/>
    </location>
</feature>
<proteinExistence type="predicted"/>
<evidence type="ECO:0000313" key="5">
    <source>
        <dbReference type="EMBL" id="GJS94966.1"/>
    </source>
</evidence>